<sequence>MTKKYELNETDREMVNNRRITRSISRAAITSKKLRLSYHRDRPITIQGCSKNCSRESPQSKPTKLDLLSLPLEIHLEILRHLSCRDLQALRRVCRHFDEIAMHPSFWTELEISKNEKATKDLIEDLKKMTMLKNIQINDRDDVNDLLKQISRSSTHLEQLVVSYPETPTGTTCRYLDSTAAKRIVERCPRLHTFDFSDNRFQGLRLFRSLGRAGARIRFFRAKLRTGQIETFIRHIEHVTPKSRDLVADLCASRPARLWSTVIYRVNEGASVIRLRQNVLTFKQSG</sequence>
<comment type="caution">
    <text evidence="1">The sequence shown here is derived from an EMBL/GenBank/DDBJ whole genome shotgun (WGS) entry which is preliminary data.</text>
</comment>
<reference evidence="1" key="1">
    <citation type="submission" date="2023-04" db="EMBL/GenBank/DDBJ databases">
        <title>A chromosome-level genome assembly of the parasitoid wasp Eretmocerus hayati.</title>
        <authorList>
            <person name="Zhong Y."/>
            <person name="Liu S."/>
            <person name="Liu Y."/>
        </authorList>
    </citation>
    <scope>NUCLEOTIDE SEQUENCE</scope>
    <source>
        <strain evidence="1">ZJU_SS_LIU_2023</strain>
    </source>
</reference>
<dbReference type="EMBL" id="CM056743">
    <property type="protein sequence ID" value="KAJ8673194.1"/>
    <property type="molecule type" value="Genomic_DNA"/>
</dbReference>
<protein>
    <submittedName>
        <fullName evidence="1">Uncharacterized protein</fullName>
    </submittedName>
</protein>
<dbReference type="Proteomes" id="UP001239111">
    <property type="component" value="Chromosome 3"/>
</dbReference>
<evidence type="ECO:0000313" key="2">
    <source>
        <dbReference type="Proteomes" id="UP001239111"/>
    </source>
</evidence>
<name>A0ACC2NPK6_9HYME</name>
<proteinExistence type="predicted"/>
<keyword evidence="2" id="KW-1185">Reference proteome</keyword>
<evidence type="ECO:0000313" key="1">
    <source>
        <dbReference type="EMBL" id="KAJ8673194.1"/>
    </source>
</evidence>
<organism evidence="1 2">
    <name type="scientific">Eretmocerus hayati</name>
    <dbReference type="NCBI Taxonomy" id="131215"/>
    <lineage>
        <taxon>Eukaryota</taxon>
        <taxon>Metazoa</taxon>
        <taxon>Ecdysozoa</taxon>
        <taxon>Arthropoda</taxon>
        <taxon>Hexapoda</taxon>
        <taxon>Insecta</taxon>
        <taxon>Pterygota</taxon>
        <taxon>Neoptera</taxon>
        <taxon>Endopterygota</taxon>
        <taxon>Hymenoptera</taxon>
        <taxon>Apocrita</taxon>
        <taxon>Proctotrupomorpha</taxon>
        <taxon>Chalcidoidea</taxon>
        <taxon>Aphelinidae</taxon>
        <taxon>Aphelininae</taxon>
        <taxon>Eretmocerus</taxon>
    </lineage>
</organism>
<gene>
    <name evidence="1" type="ORF">QAD02_004456</name>
</gene>
<accession>A0ACC2NPK6</accession>